<proteinExistence type="predicted"/>
<dbReference type="Gene3D" id="3.40.50.1000">
    <property type="entry name" value="HAD superfamily/HAD-like"/>
    <property type="match status" value="1"/>
</dbReference>
<dbReference type="GO" id="GO:0016787">
    <property type="term" value="F:hydrolase activity"/>
    <property type="evidence" value="ECO:0007669"/>
    <property type="project" value="UniProtKB-KW"/>
</dbReference>
<dbReference type="Proteomes" id="UP000037020">
    <property type="component" value="Unassembled WGS sequence"/>
</dbReference>
<gene>
    <name evidence="1" type="ORF">ADK38_26060</name>
</gene>
<keyword evidence="2" id="KW-1185">Reference proteome</keyword>
<evidence type="ECO:0000313" key="2">
    <source>
        <dbReference type="Proteomes" id="UP000037020"/>
    </source>
</evidence>
<dbReference type="EMBL" id="LGUT01002303">
    <property type="protein sequence ID" value="KOG87323.1"/>
    <property type="molecule type" value="Genomic_DNA"/>
</dbReference>
<evidence type="ECO:0000313" key="1">
    <source>
        <dbReference type="EMBL" id="KOG87323.1"/>
    </source>
</evidence>
<dbReference type="InterPro" id="IPR023214">
    <property type="entry name" value="HAD_sf"/>
</dbReference>
<protein>
    <submittedName>
        <fullName evidence="1">HAD family hydrolase</fullName>
    </submittedName>
</protein>
<sequence length="51" mass="5043">AGIAAARAAGMRVVGVGPRAAAFAPDAHVTHLDQVRATAHPDGGIRLTVTA</sequence>
<accession>A0ABR5J1N3</accession>
<feature type="non-terminal residue" evidence="1">
    <location>
        <position position="1"/>
    </location>
</feature>
<reference evidence="1 2" key="1">
    <citation type="submission" date="2015-07" db="EMBL/GenBank/DDBJ databases">
        <authorList>
            <person name="Ju K.-S."/>
            <person name="Doroghazi J.R."/>
            <person name="Metcalf W.W."/>
        </authorList>
    </citation>
    <scope>NUCLEOTIDE SEQUENCE [LARGE SCALE GENOMIC DNA]</scope>
    <source>
        <strain evidence="1 2">NRRL B-3589</strain>
    </source>
</reference>
<name>A0ABR5J1N3_9ACTN</name>
<comment type="caution">
    <text evidence="1">The sequence shown here is derived from an EMBL/GenBank/DDBJ whole genome shotgun (WGS) entry which is preliminary data.</text>
</comment>
<organism evidence="1 2">
    <name type="scientific">Streptomyces varsoviensis</name>
    <dbReference type="NCBI Taxonomy" id="67373"/>
    <lineage>
        <taxon>Bacteria</taxon>
        <taxon>Bacillati</taxon>
        <taxon>Actinomycetota</taxon>
        <taxon>Actinomycetes</taxon>
        <taxon>Kitasatosporales</taxon>
        <taxon>Streptomycetaceae</taxon>
        <taxon>Streptomyces</taxon>
    </lineage>
</organism>
<keyword evidence="1" id="KW-0378">Hydrolase</keyword>